<keyword evidence="4" id="KW-0653">Protein transport</keyword>
<dbReference type="SUPFAM" id="SSF58038">
    <property type="entry name" value="SNARE fusion complex"/>
    <property type="match status" value="1"/>
</dbReference>
<evidence type="ECO:0000256" key="5">
    <source>
        <dbReference type="ARBA" id="ARBA00022989"/>
    </source>
</evidence>
<evidence type="ECO:0000256" key="3">
    <source>
        <dbReference type="ARBA" id="ARBA00022692"/>
    </source>
</evidence>
<feature type="transmembrane region" description="Helical" evidence="9">
    <location>
        <begin position="110"/>
        <end position="128"/>
    </location>
</feature>
<feature type="region of interest" description="Disordered" evidence="8">
    <location>
        <begin position="1"/>
        <end position="33"/>
    </location>
</feature>
<dbReference type="Proteomes" id="UP000198341">
    <property type="component" value="Chromosome 4"/>
</dbReference>
<dbReference type="InterPro" id="IPR000727">
    <property type="entry name" value="T_SNARE_dom"/>
</dbReference>
<evidence type="ECO:0000259" key="10">
    <source>
        <dbReference type="PROSITE" id="PS50192"/>
    </source>
</evidence>
<dbReference type="GO" id="GO:0016020">
    <property type="term" value="C:membrane"/>
    <property type="evidence" value="ECO:0007669"/>
    <property type="project" value="UniProtKB-SubCell"/>
</dbReference>
<feature type="coiled-coil region" evidence="7">
    <location>
        <begin position="49"/>
        <end position="104"/>
    </location>
</feature>
<keyword evidence="7" id="KW-0175">Coiled coil</keyword>
<evidence type="ECO:0000256" key="2">
    <source>
        <dbReference type="ARBA" id="ARBA00022448"/>
    </source>
</evidence>
<accession>K8EDJ2</accession>
<dbReference type="KEGG" id="bpg:Bathy04g04300"/>
<dbReference type="PANTHER" id="PTHR12791">
    <property type="entry name" value="GOLGI SNARE BET1-RELATED"/>
    <property type="match status" value="1"/>
</dbReference>
<evidence type="ECO:0000256" key="6">
    <source>
        <dbReference type="ARBA" id="ARBA00023136"/>
    </source>
</evidence>
<dbReference type="CDD" id="cd15841">
    <property type="entry name" value="SNARE_Qc"/>
    <property type="match status" value="1"/>
</dbReference>
<evidence type="ECO:0000256" key="7">
    <source>
        <dbReference type="SAM" id="Coils"/>
    </source>
</evidence>
<dbReference type="AlphaFoldDB" id="K8EDJ2"/>
<evidence type="ECO:0000256" key="8">
    <source>
        <dbReference type="SAM" id="MobiDB-lite"/>
    </source>
</evidence>
<sequence length="144" mass="16188">MSNYPQPNYGYSNQGLTSRGSQPSTSASTSTDQVAVQLGHPALEYEDGVSNLRQKVKLLKRMSNSIQEETSVRGKLIDSLSDGFDSATVNLKKAKKELEKVYKQAKAGHLLALMFFAVGLFLFLYMVYKANRFVRWFLPKGKRE</sequence>
<evidence type="ECO:0000256" key="9">
    <source>
        <dbReference type="SAM" id="Phobius"/>
    </source>
</evidence>
<dbReference type="eggNOG" id="KOG1267">
    <property type="taxonomic scope" value="Eukaryota"/>
</dbReference>
<reference evidence="11 12" key="1">
    <citation type="submission" date="2011-10" db="EMBL/GenBank/DDBJ databases">
        <authorList>
            <person name="Genoscope - CEA"/>
        </authorList>
    </citation>
    <scope>NUCLEOTIDE SEQUENCE [LARGE SCALE GENOMIC DNA]</scope>
    <source>
        <strain evidence="11 12">RCC 1105</strain>
    </source>
</reference>
<dbReference type="GO" id="GO:0012505">
    <property type="term" value="C:endomembrane system"/>
    <property type="evidence" value="ECO:0007669"/>
    <property type="project" value="UniProtKB-ARBA"/>
</dbReference>
<keyword evidence="3 9" id="KW-0812">Transmembrane</keyword>
<dbReference type="EMBL" id="FO082275">
    <property type="protein sequence ID" value="CCO16081.1"/>
    <property type="molecule type" value="Genomic_DNA"/>
</dbReference>
<keyword evidence="2" id="KW-0813">Transport</keyword>
<evidence type="ECO:0000313" key="12">
    <source>
        <dbReference type="Proteomes" id="UP000198341"/>
    </source>
</evidence>
<evidence type="ECO:0000256" key="4">
    <source>
        <dbReference type="ARBA" id="ARBA00022927"/>
    </source>
</evidence>
<protein>
    <recommendedName>
        <fullName evidence="10">t-SNARE coiled-coil homology domain-containing protein</fullName>
    </recommendedName>
</protein>
<dbReference type="GO" id="GO:0015031">
    <property type="term" value="P:protein transport"/>
    <property type="evidence" value="ECO:0007669"/>
    <property type="project" value="UniProtKB-KW"/>
</dbReference>
<dbReference type="GeneID" id="19016456"/>
<keyword evidence="5 9" id="KW-1133">Transmembrane helix</keyword>
<evidence type="ECO:0000256" key="1">
    <source>
        <dbReference type="ARBA" id="ARBA00004167"/>
    </source>
</evidence>
<organism evidence="11 12">
    <name type="scientific">Bathycoccus prasinos</name>
    <dbReference type="NCBI Taxonomy" id="41875"/>
    <lineage>
        <taxon>Eukaryota</taxon>
        <taxon>Viridiplantae</taxon>
        <taxon>Chlorophyta</taxon>
        <taxon>Mamiellophyceae</taxon>
        <taxon>Mamiellales</taxon>
        <taxon>Bathycoccaceae</taxon>
        <taxon>Bathycoccus</taxon>
    </lineage>
</organism>
<dbReference type="RefSeq" id="XP_007513556.1">
    <property type="nucleotide sequence ID" value="XM_007513494.1"/>
</dbReference>
<dbReference type="Gene3D" id="1.20.5.110">
    <property type="match status" value="1"/>
</dbReference>
<dbReference type="STRING" id="41875.K8EDJ2"/>
<dbReference type="PROSITE" id="PS50192">
    <property type="entry name" value="T_SNARE"/>
    <property type="match status" value="1"/>
</dbReference>
<dbReference type="GO" id="GO:0005737">
    <property type="term" value="C:cytoplasm"/>
    <property type="evidence" value="ECO:0007669"/>
    <property type="project" value="UniProtKB-ARBA"/>
</dbReference>
<evidence type="ECO:0000313" key="11">
    <source>
        <dbReference type="EMBL" id="CCO16081.1"/>
    </source>
</evidence>
<keyword evidence="6 9" id="KW-0472">Membrane</keyword>
<feature type="domain" description="T-SNARE coiled-coil homology" evidence="10">
    <location>
        <begin position="39"/>
        <end position="101"/>
    </location>
</feature>
<keyword evidence="12" id="KW-1185">Reference proteome</keyword>
<name>K8EDJ2_9CHLO</name>
<proteinExistence type="predicted"/>
<gene>
    <name evidence="11" type="ORF">Bathy04g04300</name>
</gene>
<comment type="subcellular location">
    <subcellularLocation>
        <location evidence="1">Membrane</location>
        <topology evidence="1">Single-pass membrane protein</topology>
    </subcellularLocation>
</comment>